<dbReference type="PANTHER" id="PTHR43280">
    <property type="entry name" value="ARAC-FAMILY TRANSCRIPTIONAL REGULATOR"/>
    <property type="match status" value="1"/>
</dbReference>
<dbReference type="OrthoDB" id="9779074at2"/>
<gene>
    <name evidence="5" type="ORF">SAMN02927921_04063</name>
</gene>
<dbReference type="PROSITE" id="PS01124">
    <property type="entry name" value="HTH_ARAC_FAMILY_2"/>
    <property type="match status" value="1"/>
</dbReference>
<dbReference type="InterPro" id="IPR009057">
    <property type="entry name" value="Homeodomain-like_sf"/>
</dbReference>
<protein>
    <submittedName>
        <fullName evidence="5">AraC-type DNA-binding protein</fullName>
    </submittedName>
</protein>
<dbReference type="GO" id="GO:0043565">
    <property type="term" value="F:sequence-specific DNA binding"/>
    <property type="evidence" value="ECO:0007669"/>
    <property type="project" value="InterPro"/>
</dbReference>
<dbReference type="SMART" id="SM00342">
    <property type="entry name" value="HTH_ARAC"/>
    <property type="match status" value="1"/>
</dbReference>
<dbReference type="EMBL" id="FPJE01000036">
    <property type="protein sequence ID" value="SFW76032.1"/>
    <property type="molecule type" value="Genomic_DNA"/>
</dbReference>
<evidence type="ECO:0000313" key="5">
    <source>
        <dbReference type="EMBL" id="SFW76032.1"/>
    </source>
</evidence>
<evidence type="ECO:0000259" key="4">
    <source>
        <dbReference type="PROSITE" id="PS01124"/>
    </source>
</evidence>
<dbReference type="RefSeq" id="WP_072319288.1">
    <property type="nucleotide sequence ID" value="NZ_FPJE01000036.1"/>
</dbReference>
<evidence type="ECO:0000256" key="1">
    <source>
        <dbReference type="ARBA" id="ARBA00023015"/>
    </source>
</evidence>
<dbReference type="Gene3D" id="1.10.10.60">
    <property type="entry name" value="Homeodomain-like"/>
    <property type="match status" value="2"/>
</dbReference>
<dbReference type="PANTHER" id="PTHR43280:SF2">
    <property type="entry name" value="HTH-TYPE TRANSCRIPTIONAL REGULATOR EXSA"/>
    <property type="match status" value="1"/>
</dbReference>
<dbReference type="Pfam" id="PF12833">
    <property type="entry name" value="HTH_18"/>
    <property type="match status" value="1"/>
</dbReference>
<evidence type="ECO:0000256" key="3">
    <source>
        <dbReference type="ARBA" id="ARBA00023163"/>
    </source>
</evidence>
<dbReference type="SUPFAM" id="SSF46689">
    <property type="entry name" value="Homeodomain-like"/>
    <property type="match status" value="2"/>
</dbReference>
<feature type="domain" description="HTH araC/xylS-type" evidence="4">
    <location>
        <begin position="203"/>
        <end position="303"/>
    </location>
</feature>
<name>A0A1K1RV55_9FLAO</name>
<evidence type="ECO:0000256" key="2">
    <source>
        <dbReference type="ARBA" id="ARBA00023125"/>
    </source>
</evidence>
<keyword evidence="6" id="KW-1185">Reference proteome</keyword>
<dbReference type="GO" id="GO:0003700">
    <property type="term" value="F:DNA-binding transcription factor activity"/>
    <property type="evidence" value="ECO:0007669"/>
    <property type="project" value="InterPro"/>
</dbReference>
<dbReference type="InterPro" id="IPR020449">
    <property type="entry name" value="Tscrpt_reg_AraC-type_HTH"/>
</dbReference>
<organism evidence="5 6">
    <name type="scientific">Sinomicrobium oceani</name>
    <dbReference type="NCBI Taxonomy" id="1150368"/>
    <lineage>
        <taxon>Bacteria</taxon>
        <taxon>Pseudomonadati</taxon>
        <taxon>Bacteroidota</taxon>
        <taxon>Flavobacteriia</taxon>
        <taxon>Flavobacteriales</taxon>
        <taxon>Flavobacteriaceae</taxon>
        <taxon>Sinomicrobium</taxon>
    </lineage>
</organism>
<dbReference type="Proteomes" id="UP000182248">
    <property type="component" value="Unassembled WGS sequence"/>
</dbReference>
<reference evidence="5 6" key="1">
    <citation type="submission" date="2016-11" db="EMBL/GenBank/DDBJ databases">
        <authorList>
            <person name="Jaros S."/>
            <person name="Januszkiewicz K."/>
            <person name="Wedrychowicz H."/>
        </authorList>
    </citation>
    <scope>NUCLEOTIDE SEQUENCE [LARGE SCALE GENOMIC DNA]</scope>
    <source>
        <strain evidence="5 6">CGMCC 1.12145</strain>
    </source>
</reference>
<evidence type="ECO:0000313" key="6">
    <source>
        <dbReference type="Proteomes" id="UP000182248"/>
    </source>
</evidence>
<dbReference type="PRINTS" id="PR00032">
    <property type="entry name" value="HTHARAC"/>
</dbReference>
<accession>A0A1K1RV55</accession>
<sequence length="307" mass="35314">MNHLLKHHKSSRKLTTLVENKTTYSADYAELNIYETHEYAEKIALRFDFPVIASMLTGKKVMHIEGMSSFDFFPGESVVMPAGKEMVIDFPLARKNNPTQCLTLGIDTEKITEVVERFNADIAVEKESHNWALDSTASHLLHNIEVDYLVKRLVYTFTKNEVSKDILLDLMIQELIVRLLQTKAKAFLLKNTDDDVFNDTRIGMVIKYIKQNLTDKEISVDILARKACMSVSHFHKKFKSTLGVSPIDYINSEKIRFSKKLIKESKELRISEIAFKSGFNNTSYFNRQFKKMELMTPQQFKASIVPG</sequence>
<dbReference type="AlphaFoldDB" id="A0A1K1RV55"/>
<dbReference type="STRING" id="1150368.SAMN02927921_04063"/>
<dbReference type="InterPro" id="IPR009594">
    <property type="entry name" value="Tscrpt_reg_HTH_AraC_N"/>
</dbReference>
<keyword evidence="3" id="KW-0804">Transcription</keyword>
<dbReference type="InterPro" id="IPR018060">
    <property type="entry name" value="HTH_AraC"/>
</dbReference>
<keyword evidence="2 5" id="KW-0238">DNA-binding</keyword>
<keyword evidence="1" id="KW-0805">Transcription regulation</keyword>
<proteinExistence type="predicted"/>
<dbReference type="Pfam" id="PF06719">
    <property type="entry name" value="AraC_N"/>
    <property type="match status" value="1"/>
</dbReference>